<dbReference type="Gene3D" id="1.10.10.10">
    <property type="entry name" value="Winged helix-like DNA-binding domain superfamily/Winged helix DNA-binding domain"/>
    <property type="match status" value="1"/>
</dbReference>
<feature type="domain" description="HTH gntR-type" evidence="4">
    <location>
        <begin position="7"/>
        <end position="75"/>
    </location>
</feature>
<dbReference type="GO" id="GO:0003677">
    <property type="term" value="F:DNA binding"/>
    <property type="evidence" value="ECO:0007669"/>
    <property type="project" value="UniProtKB-KW"/>
</dbReference>
<dbReference type="InterPro" id="IPR036390">
    <property type="entry name" value="WH_DNA-bd_sf"/>
</dbReference>
<dbReference type="RefSeq" id="WP_301200707.1">
    <property type="nucleotide sequence ID" value="NZ_JAPDPI010000031.1"/>
</dbReference>
<protein>
    <submittedName>
        <fullName evidence="5">GntR family transcriptional regulator</fullName>
    </submittedName>
</protein>
<sequence length="239" mass="27455">MTTKKELPPYKILYEMLRKHITDGIYSKGDILPSENELCTSHHVTRPTVRKALDRLVHEGYIRKKQGKGSIVQGQPQGVGILSLSGTTSAIGKENLQTKIIIKPHLTQWEDDAFGFPLQEIEKEVGCYRLERLRIINKQPVFYDITLIPNINIPRFTSRNFENRSLFGIMRTAYQIEVVGGEQKLLAISADERIQEFFNVPPGHPILRLDRKMETNKEGFSFYSQVYCNTNDYGLYGTF</sequence>
<keyword evidence="2" id="KW-0238">DNA-binding</keyword>
<gene>
    <name evidence="5" type="ORF">OM074_14575</name>
</gene>
<dbReference type="SUPFAM" id="SSF46785">
    <property type="entry name" value="Winged helix' DNA-binding domain"/>
    <property type="match status" value="1"/>
</dbReference>
<organism evidence="5 6">
    <name type="scientific">Plebeiibacterium marinum</name>
    <dbReference type="NCBI Taxonomy" id="2992111"/>
    <lineage>
        <taxon>Bacteria</taxon>
        <taxon>Pseudomonadati</taxon>
        <taxon>Bacteroidota</taxon>
        <taxon>Bacteroidia</taxon>
        <taxon>Marinilabiliales</taxon>
        <taxon>Marinilabiliaceae</taxon>
        <taxon>Plebeiibacterium</taxon>
    </lineage>
</organism>
<keyword evidence="3" id="KW-0804">Transcription</keyword>
<keyword evidence="6" id="KW-1185">Reference proteome</keyword>
<evidence type="ECO:0000259" key="4">
    <source>
        <dbReference type="PROSITE" id="PS50949"/>
    </source>
</evidence>
<accession>A0AAE3SKY1</accession>
<dbReference type="InterPro" id="IPR000524">
    <property type="entry name" value="Tscrpt_reg_HTH_GntR"/>
</dbReference>
<dbReference type="CDD" id="cd07377">
    <property type="entry name" value="WHTH_GntR"/>
    <property type="match status" value="1"/>
</dbReference>
<dbReference type="EMBL" id="JAPDPI010000031">
    <property type="protein sequence ID" value="MCW3806859.1"/>
    <property type="molecule type" value="Genomic_DNA"/>
</dbReference>
<dbReference type="PANTHER" id="PTHR44846">
    <property type="entry name" value="MANNOSYL-D-GLYCERATE TRANSPORT/METABOLISM SYSTEM REPRESSOR MNGR-RELATED"/>
    <property type="match status" value="1"/>
</dbReference>
<dbReference type="SUPFAM" id="SSF64288">
    <property type="entry name" value="Chorismate lyase-like"/>
    <property type="match status" value="1"/>
</dbReference>
<evidence type="ECO:0000256" key="1">
    <source>
        <dbReference type="ARBA" id="ARBA00023015"/>
    </source>
</evidence>
<dbReference type="Pfam" id="PF07702">
    <property type="entry name" value="UTRA"/>
    <property type="match status" value="1"/>
</dbReference>
<dbReference type="Pfam" id="PF00392">
    <property type="entry name" value="GntR"/>
    <property type="match status" value="1"/>
</dbReference>
<dbReference type="AlphaFoldDB" id="A0AAE3SKY1"/>
<dbReference type="GO" id="GO:0003700">
    <property type="term" value="F:DNA-binding transcription factor activity"/>
    <property type="evidence" value="ECO:0007669"/>
    <property type="project" value="InterPro"/>
</dbReference>
<reference evidence="5" key="1">
    <citation type="submission" date="2022-10" db="EMBL/GenBank/DDBJ databases">
        <authorList>
            <person name="Yu W.X."/>
        </authorList>
    </citation>
    <scope>NUCLEOTIDE SEQUENCE</scope>
    <source>
        <strain evidence="5">D04</strain>
    </source>
</reference>
<evidence type="ECO:0000313" key="5">
    <source>
        <dbReference type="EMBL" id="MCW3806859.1"/>
    </source>
</evidence>
<dbReference type="PANTHER" id="PTHR44846:SF1">
    <property type="entry name" value="MANNOSYL-D-GLYCERATE TRANSPORT_METABOLISM SYSTEM REPRESSOR MNGR-RELATED"/>
    <property type="match status" value="1"/>
</dbReference>
<dbReference type="InterPro" id="IPR050679">
    <property type="entry name" value="Bact_HTH_transcr_reg"/>
</dbReference>
<dbReference type="InterPro" id="IPR036388">
    <property type="entry name" value="WH-like_DNA-bd_sf"/>
</dbReference>
<comment type="caution">
    <text evidence="5">The sequence shown here is derived from an EMBL/GenBank/DDBJ whole genome shotgun (WGS) entry which is preliminary data.</text>
</comment>
<evidence type="ECO:0000256" key="3">
    <source>
        <dbReference type="ARBA" id="ARBA00023163"/>
    </source>
</evidence>
<dbReference type="GO" id="GO:0045892">
    <property type="term" value="P:negative regulation of DNA-templated transcription"/>
    <property type="evidence" value="ECO:0007669"/>
    <property type="project" value="TreeGrafter"/>
</dbReference>
<dbReference type="Gene3D" id="3.40.1410.10">
    <property type="entry name" value="Chorismate lyase-like"/>
    <property type="match status" value="1"/>
</dbReference>
<dbReference type="PRINTS" id="PR00035">
    <property type="entry name" value="HTHGNTR"/>
</dbReference>
<dbReference type="SMART" id="SM00345">
    <property type="entry name" value="HTH_GNTR"/>
    <property type="match status" value="1"/>
</dbReference>
<name>A0AAE3SKY1_9BACT</name>
<dbReference type="InterPro" id="IPR028978">
    <property type="entry name" value="Chorismate_lyase_/UTRA_dom_sf"/>
</dbReference>
<dbReference type="InterPro" id="IPR011663">
    <property type="entry name" value="UTRA"/>
</dbReference>
<proteinExistence type="predicted"/>
<evidence type="ECO:0000313" key="6">
    <source>
        <dbReference type="Proteomes" id="UP001207408"/>
    </source>
</evidence>
<dbReference type="PROSITE" id="PS50949">
    <property type="entry name" value="HTH_GNTR"/>
    <property type="match status" value="1"/>
</dbReference>
<keyword evidence="1" id="KW-0805">Transcription regulation</keyword>
<dbReference type="Proteomes" id="UP001207408">
    <property type="component" value="Unassembled WGS sequence"/>
</dbReference>
<evidence type="ECO:0000256" key="2">
    <source>
        <dbReference type="ARBA" id="ARBA00023125"/>
    </source>
</evidence>
<dbReference type="SMART" id="SM00866">
    <property type="entry name" value="UTRA"/>
    <property type="match status" value="1"/>
</dbReference>